<keyword evidence="1" id="KW-0812">Transmembrane</keyword>
<accession>A0A2D4MUP4</accession>
<dbReference type="EMBL" id="IACM01126075">
    <property type="protein sequence ID" value="LAB37127.1"/>
    <property type="molecule type" value="Transcribed_RNA"/>
</dbReference>
<sequence>MIKKIYQDFGVPTNGNAIFGLKFPERGREIDVSLNNSIQISGCILINLLSFTHLVALQIQFCLFTILFCSTNMEIFCITKAFYIRRGTLNYYSKEIRFLNYKKSLQELAQAISVQWMRG</sequence>
<keyword evidence="1" id="KW-1133">Transmembrane helix</keyword>
<reference evidence="2" key="2">
    <citation type="submission" date="2017-11" db="EMBL/GenBank/DDBJ databases">
        <title>Coralsnake Venomics: Analyses of Venom Gland Transcriptomes and Proteomes of Six Brazilian Taxa.</title>
        <authorList>
            <person name="Aird S.D."/>
            <person name="Jorge da Silva N."/>
            <person name="Qiu L."/>
            <person name="Villar-Briones A."/>
            <person name="Aparecida-Saddi V."/>
            <person name="Campos-Telles M.P."/>
            <person name="Grau M."/>
            <person name="Mikheyev A.S."/>
        </authorList>
    </citation>
    <scope>NUCLEOTIDE SEQUENCE</scope>
    <source>
        <tissue evidence="2">Venom_gland</tissue>
    </source>
</reference>
<keyword evidence="1" id="KW-0472">Membrane</keyword>
<protein>
    <submittedName>
        <fullName evidence="2">Uncharacterized protein</fullName>
    </submittedName>
</protein>
<evidence type="ECO:0000313" key="2">
    <source>
        <dbReference type="EMBL" id="LAB37127.1"/>
    </source>
</evidence>
<evidence type="ECO:0000256" key="1">
    <source>
        <dbReference type="SAM" id="Phobius"/>
    </source>
</evidence>
<organism evidence="2">
    <name type="scientific">Micrurus spixii</name>
    <name type="common">Amazon coral snake</name>
    <dbReference type="NCBI Taxonomy" id="129469"/>
    <lineage>
        <taxon>Eukaryota</taxon>
        <taxon>Metazoa</taxon>
        <taxon>Chordata</taxon>
        <taxon>Craniata</taxon>
        <taxon>Vertebrata</taxon>
        <taxon>Euteleostomi</taxon>
        <taxon>Lepidosauria</taxon>
        <taxon>Squamata</taxon>
        <taxon>Bifurcata</taxon>
        <taxon>Unidentata</taxon>
        <taxon>Episquamata</taxon>
        <taxon>Toxicofera</taxon>
        <taxon>Serpentes</taxon>
        <taxon>Colubroidea</taxon>
        <taxon>Elapidae</taxon>
        <taxon>Elapinae</taxon>
        <taxon>Micrurus</taxon>
    </lineage>
</organism>
<reference evidence="2" key="1">
    <citation type="submission" date="2017-07" db="EMBL/GenBank/DDBJ databases">
        <authorList>
            <person name="Mikheyev A."/>
            <person name="Grau M."/>
        </authorList>
    </citation>
    <scope>NUCLEOTIDE SEQUENCE</scope>
    <source>
        <tissue evidence="2">Venom_gland</tissue>
    </source>
</reference>
<feature type="transmembrane region" description="Helical" evidence="1">
    <location>
        <begin position="44"/>
        <end position="68"/>
    </location>
</feature>
<proteinExistence type="predicted"/>
<dbReference type="AlphaFoldDB" id="A0A2D4MUP4"/>
<name>A0A2D4MUP4_9SAUR</name>